<dbReference type="InterPro" id="IPR016039">
    <property type="entry name" value="Thiolase-like"/>
</dbReference>
<dbReference type="RefSeq" id="WP_263545515.1">
    <property type="nucleotide sequence ID" value="NZ_JAOVZO020000017.1"/>
</dbReference>
<comment type="caution">
    <text evidence="2">The sequence shown here is derived from an EMBL/GenBank/DDBJ whole genome shotgun (WGS) entry which is preliminary data.</text>
</comment>
<accession>A0A9X3YLX3</accession>
<evidence type="ECO:0000313" key="3">
    <source>
        <dbReference type="Proteomes" id="UP001139971"/>
    </source>
</evidence>
<organism evidence="2 3">
    <name type="scientific">Tahibacter soli</name>
    <dbReference type="NCBI Taxonomy" id="2983605"/>
    <lineage>
        <taxon>Bacteria</taxon>
        <taxon>Pseudomonadati</taxon>
        <taxon>Pseudomonadota</taxon>
        <taxon>Gammaproteobacteria</taxon>
        <taxon>Lysobacterales</taxon>
        <taxon>Rhodanobacteraceae</taxon>
        <taxon>Tahibacter</taxon>
    </lineage>
</organism>
<dbReference type="EMBL" id="JAOVZO020000017">
    <property type="protein sequence ID" value="MDC8013306.1"/>
    <property type="molecule type" value="Genomic_DNA"/>
</dbReference>
<reference evidence="2" key="1">
    <citation type="submission" date="2023-02" db="EMBL/GenBank/DDBJ databases">
        <title>Tahibacter soli sp. nov. isolated from soil.</title>
        <authorList>
            <person name="Baek J.H."/>
            <person name="Lee J.K."/>
            <person name="Choi D.G."/>
            <person name="Jeon C.O."/>
        </authorList>
    </citation>
    <scope>NUCLEOTIDE SEQUENCE</scope>
    <source>
        <strain evidence="2">BL</strain>
    </source>
</reference>
<evidence type="ECO:0000259" key="1">
    <source>
        <dbReference type="Pfam" id="PF13723"/>
    </source>
</evidence>
<dbReference type="GO" id="GO:0016746">
    <property type="term" value="F:acyltransferase activity"/>
    <property type="evidence" value="ECO:0007669"/>
    <property type="project" value="InterPro"/>
</dbReference>
<gene>
    <name evidence="2" type="ORF">OD750_012225</name>
</gene>
<dbReference type="Pfam" id="PF13723">
    <property type="entry name" value="Ketoacyl-synt_2"/>
    <property type="match status" value="1"/>
</dbReference>
<dbReference type="SUPFAM" id="SSF53901">
    <property type="entry name" value="Thiolase-like"/>
    <property type="match status" value="1"/>
</dbReference>
<dbReference type="AlphaFoldDB" id="A0A9X3YLX3"/>
<dbReference type="Proteomes" id="UP001139971">
    <property type="component" value="Unassembled WGS sequence"/>
</dbReference>
<sequence>MSALAVRVAGIGLWGPALAGWPASVAVLRGEAPADLSTTQKPSPPLLPPAERRRAPETVLFAAQAAVEACAAAGLSPGELPAVFGSAQGDIAITDYMCATLATAPFELSPTKFHNSVHNAAVGYWTIATGCRAASTALSAWTDTVGASLLEAAIQAHDTQAPVLVAVYDSAAVGPMADPIHHDCGFAFALVVDVDDPAAPGPRLVLEPLDGAGATEPDAAWARELRERNSSAIALPLLAALAGTTERRVRVAAGPGFVLDVTVRP</sequence>
<dbReference type="InterPro" id="IPR014030">
    <property type="entry name" value="Ketoacyl_synth_N"/>
</dbReference>
<evidence type="ECO:0000313" key="2">
    <source>
        <dbReference type="EMBL" id="MDC8013306.1"/>
    </source>
</evidence>
<name>A0A9X3YLX3_9GAMM</name>
<keyword evidence="3" id="KW-1185">Reference proteome</keyword>
<protein>
    <submittedName>
        <fullName evidence="2">Beta-ketoacyl synthase chain length factor</fullName>
    </submittedName>
</protein>
<feature type="domain" description="Beta-ketoacyl synthase-like N-terminal" evidence="1">
    <location>
        <begin position="38"/>
        <end position="207"/>
    </location>
</feature>
<proteinExistence type="predicted"/>